<proteinExistence type="predicted"/>
<keyword evidence="3" id="KW-0963">Cytoplasm</keyword>
<dbReference type="Gene3D" id="2.20.110.10">
    <property type="entry name" value="Histone H3 K4-specific methyltransferase SET7/9 N-terminal domain"/>
    <property type="match status" value="3"/>
</dbReference>
<evidence type="ECO:0000256" key="7">
    <source>
        <dbReference type="ARBA" id="ARBA00023212"/>
    </source>
</evidence>
<dbReference type="EMBL" id="RCMV01000737">
    <property type="protein sequence ID" value="KAG3213386.1"/>
    <property type="molecule type" value="Genomic_DNA"/>
</dbReference>
<keyword evidence="8" id="KW-0966">Cell projection</keyword>
<evidence type="ECO:0000313" key="11">
    <source>
        <dbReference type="EMBL" id="KAG2899143.1"/>
    </source>
</evidence>
<reference evidence="10" key="1">
    <citation type="submission" date="2018-10" db="EMBL/GenBank/DDBJ databases">
        <title>Effector identification in a new, highly contiguous assembly of the strawberry crown rot pathogen Phytophthora cactorum.</title>
        <authorList>
            <person name="Armitage A.D."/>
            <person name="Nellist C.F."/>
            <person name="Bates H."/>
            <person name="Vickerstaff R.J."/>
            <person name="Harrison R.J."/>
        </authorList>
    </citation>
    <scope>NUCLEOTIDE SEQUENCE</scope>
    <source>
        <strain evidence="10">15-7</strain>
        <strain evidence="11">4032</strain>
        <strain evidence="12">4040</strain>
        <strain evidence="13">P415</strain>
        <strain evidence="14">P421</strain>
    </source>
</reference>
<sequence>MEERRRAREPKSVSVHVHFSVTTMMEGNSALWMKSPPLDPRVLANVVTLYEGETLQVAECDVPVYHGKGRLEFKTGFTYVGDFVHGRMHGTGRIEWQTSGVVYEGEFTHNEITGRGTYWWPNGSSYVGDVKCGKRHGHGVFVTGDRGVVLRQDKGAEEQKEAGEEPEKVPKPLLFAFRSQEDQGEGGGSQDETKGEDGLVVAQSNARYDGEWENGLPHGYGELVFDAARNIRYEGQFREGKREGRGHMHYADGSVYAGDWKADVKCGQGVMTWMTPRDADELPSPDDATPLERYDGEWENDCQQGFGRHVWLISPLNTSAGSTSKNGFSVSSNPHDKNWYEGEFHEGLRHGRGVFFYANGARYEGEWKTNVKDGYGLFFYEDGRVFVGLFRQDRSVEGSYATAATAGLITASPTPLSPPAESTIAAAAPSPSQPPSSSSNIAGIMLYISDLLPIADTSRREKARKAVEHAALRINTELRALYRECIKDSRRSSASNDPDDTGILLELFECRQLLSQCGFYFTSGQLEAFMQDVRKAQRASALACASSLNIAEHFLEDLPAENRLKHPIDPSRLEVVPWDELLLFREFVELLVRIAYAWVMTAEVDGMIKLSGSNDSTVFLVDVFSDLYDQMMRERQETLSQSSPTWLSLVRGELMGKRLHSIFTKHHDHLQKLYNNCATPPLLRQFQEVFEQEPGDQEPYISKDKQEPEVSIRSVLVMLRDESPVDTPIFTSDFQIRDALSALNRAFAASSPPLKAELLRSVASGCSSGDNLDSEPDAFFMGTKLVFSEFLDAIAIVLFTKQHMALADKPQTPQEFALYVLVDQFMQSLKMEAHSEV</sequence>
<dbReference type="SMART" id="SM00698">
    <property type="entry name" value="MORN"/>
    <property type="match status" value="9"/>
</dbReference>
<dbReference type="AlphaFoldDB" id="A0A8T0Z015"/>
<evidence type="ECO:0000256" key="3">
    <source>
        <dbReference type="ARBA" id="ARBA00022490"/>
    </source>
</evidence>
<dbReference type="Proteomes" id="UP000697107">
    <property type="component" value="Unassembled WGS sequence"/>
</dbReference>
<evidence type="ECO:0000256" key="1">
    <source>
        <dbReference type="ARBA" id="ARBA00004230"/>
    </source>
</evidence>
<dbReference type="PANTHER" id="PTHR46613">
    <property type="entry name" value="RADIAL SPOKE HEAD 10 HOMOLOG B-RELATED"/>
    <property type="match status" value="1"/>
</dbReference>
<dbReference type="Proteomes" id="UP000735874">
    <property type="component" value="Unassembled WGS sequence"/>
</dbReference>
<dbReference type="SUPFAM" id="SSF82185">
    <property type="entry name" value="Histone H3 K4-specific methyltransferase SET7/9 N-terminal domain"/>
    <property type="match status" value="3"/>
</dbReference>
<dbReference type="Proteomes" id="UP000736787">
    <property type="component" value="Unassembled WGS sequence"/>
</dbReference>
<keyword evidence="5" id="KW-0282">Flagellum</keyword>
<evidence type="ECO:0000256" key="6">
    <source>
        <dbReference type="ARBA" id="ARBA00023069"/>
    </source>
</evidence>
<evidence type="ECO:0000313" key="12">
    <source>
        <dbReference type="EMBL" id="KAG2915006.1"/>
    </source>
</evidence>
<dbReference type="VEuPathDB" id="FungiDB:PC110_g8847"/>
<dbReference type="EMBL" id="RCML01000690">
    <property type="protein sequence ID" value="KAG2971050.1"/>
    <property type="molecule type" value="Genomic_DNA"/>
</dbReference>
<keyword evidence="7" id="KW-0206">Cytoskeleton</keyword>
<dbReference type="Proteomes" id="UP000774804">
    <property type="component" value="Unassembled WGS sequence"/>
</dbReference>
<keyword evidence="6" id="KW-0969">Cilium</keyword>
<dbReference type="Pfam" id="PF02493">
    <property type="entry name" value="MORN"/>
    <property type="match status" value="9"/>
</dbReference>
<evidence type="ECO:0000256" key="4">
    <source>
        <dbReference type="ARBA" id="ARBA00022737"/>
    </source>
</evidence>
<feature type="compositionally biased region" description="Low complexity" evidence="9">
    <location>
        <begin position="419"/>
        <end position="437"/>
    </location>
</feature>
<feature type="region of interest" description="Disordered" evidence="9">
    <location>
        <begin position="411"/>
        <end position="437"/>
    </location>
</feature>
<dbReference type="GO" id="GO:0031514">
    <property type="term" value="C:motile cilium"/>
    <property type="evidence" value="ECO:0007669"/>
    <property type="project" value="UniProtKB-SubCell"/>
</dbReference>
<evidence type="ECO:0000313" key="15">
    <source>
        <dbReference type="Proteomes" id="UP000735874"/>
    </source>
</evidence>
<dbReference type="EMBL" id="RCMG01000383">
    <property type="protein sequence ID" value="KAG2855299.1"/>
    <property type="molecule type" value="Genomic_DNA"/>
</dbReference>
<dbReference type="EMBL" id="RCMI01000741">
    <property type="protein sequence ID" value="KAG2899143.1"/>
    <property type="molecule type" value="Genomic_DNA"/>
</dbReference>
<evidence type="ECO:0000313" key="14">
    <source>
        <dbReference type="EMBL" id="KAG3213386.1"/>
    </source>
</evidence>
<dbReference type="Proteomes" id="UP000760860">
    <property type="component" value="Unassembled WGS sequence"/>
</dbReference>
<gene>
    <name evidence="10" type="ORF">PC113_g12572</name>
    <name evidence="11" type="ORF">PC115_g16641</name>
    <name evidence="12" type="ORF">PC117_g18153</name>
    <name evidence="13" type="ORF">PC118_g16506</name>
    <name evidence="14" type="ORF">PC129_g15674</name>
</gene>
<name>A0A8T0Z015_9STRA</name>
<evidence type="ECO:0000256" key="5">
    <source>
        <dbReference type="ARBA" id="ARBA00022846"/>
    </source>
</evidence>
<evidence type="ECO:0000313" key="13">
    <source>
        <dbReference type="EMBL" id="KAG2971050.1"/>
    </source>
</evidence>
<evidence type="ECO:0000313" key="10">
    <source>
        <dbReference type="EMBL" id="KAG2855299.1"/>
    </source>
</evidence>
<dbReference type="GO" id="GO:0005930">
    <property type="term" value="C:axoneme"/>
    <property type="evidence" value="ECO:0007669"/>
    <property type="project" value="UniProtKB-SubCell"/>
</dbReference>
<dbReference type="PANTHER" id="PTHR46613:SF1">
    <property type="entry name" value="RADIAL SPOKE HEAD 10 HOMOLOG B-RELATED"/>
    <property type="match status" value="1"/>
</dbReference>
<evidence type="ECO:0000256" key="8">
    <source>
        <dbReference type="ARBA" id="ARBA00023273"/>
    </source>
</evidence>
<protein>
    <recommendedName>
        <fullName evidence="16">MORN motif</fullName>
    </recommendedName>
</protein>
<keyword evidence="4" id="KW-0677">Repeat</keyword>
<dbReference type="InterPro" id="IPR003409">
    <property type="entry name" value="MORN"/>
</dbReference>
<organism evidence="10 15">
    <name type="scientific">Phytophthora cactorum</name>
    <dbReference type="NCBI Taxonomy" id="29920"/>
    <lineage>
        <taxon>Eukaryota</taxon>
        <taxon>Sar</taxon>
        <taxon>Stramenopiles</taxon>
        <taxon>Oomycota</taxon>
        <taxon>Peronosporomycetes</taxon>
        <taxon>Peronosporales</taxon>
        <taxon>Peronosporaceae</taxon>
        <taxon>Phytophthora</taxon>
    </lineage>
</organism>
<evidence type="ECO:0000256" key="9">
    <source>
        <dbReference type="SAM" id="MobiDB-lite"/>
    </source>
</evidence>
<comment type="caution">
    <text evidence="10">The sequence shown here is derived from an EMBL/GenBank/DDBJ whole genome shotgun (WGS) entry which is preliminary data.</text>
</comment>
<comment type="subcellular location">
    <subcellularLocation>
        <location evidence="1">Cell projection</location>
        <location evidence="1">Cilium</location>
        <location evidence="1">Flagellum</location>
    </subcellularLocation>
    <subcellularLocation>
        <location evidence="2">Cytoplasm</location>
        <location evidence="2">Cytoskeleton</location>
        <location evidence="2">Cilium axoneme</location>
    </subcellularLocation>
</comment>
<evidence type="ECO:0008006" key="16">
    <source>
        <dbReference type="Google" id="ProtNLM"/>
    </source>
</evidence>
<accession>A0A8T0Z015</accession>
<evidence type="ECO:0000256" key="2">
    <source>
        <dbReference type="ARBA" id="ARBA00004430"/>
    </source>
</evidence>
<dbReference type="EMBL" id="RCMK01000716">
    <property type="protein sequence ID" value="KAG2915006.1"/>
    <property type="molecule type" value="Genomic_DNA"/>
</dbReference>